<dbReference type="InterPro" id="IPR021345">
    <property type="entry name" value="DUF2961"/>
</dbReference>
<dbReference type="STRING" id="1176587.A8C56_13080"/>
<protein>
    <recommendedName>
        <fullName evidence="4">DUF2961 domain-containing protein</fullName>
    </recommendedName>
</protein>
<dbReference type="Pfam" id="PF11175">
    <property type="entry name" value="DUF2961"/>
    <property type="match status" value="1"/>
</dbReference>
<evidence type="ECO:0008006" key="4">
    <source>
        <dbReference type="Google" id="ProtNLM"/>
    </source>
</evidence>
<organism evidence="2 3">
    <name type="scientific">Niabella ginsenosidivorans</name>
    <dbReference type="NCBI Taxonomy" id="1176587"/>
    <lineage>
        <taxon>Bacteria</taxon>
        <taxon>Pseudomonadati</taxon>
        <taxon>Bacteroidota</taxon>
        <taxon>Chitinophagia</taxon>
        <taxon>Chitinophagales</taxon>
        <taxon>Chitinophagaceae</taxon>
        <taxon>Niabella</taxon>
    </lineage>
</organism>
<keyword evidence="3" id="KW-1185">Reference proteome</keyword>
<dbReference type="RefSeq" id="WP_067756773.1">
    <property type="nucleotide sequence ID" value="NZ_CP015772.1"/>
</dbReference>
<feature type="signal peptide" evidence="1">
    <location>
        <begin position="1"/>
        <end position="24"/>
    </location>
</feature>
<gene>
    <name evidence="2" type="ORF">A8C56_13080</name>
</gene>
<proteinExistence type="predicted"/>
<dbReference type="OrthoDB" id="2518538at2"/>
<keyword evidence="1" id="KW-0732">Signal</keyword>
<dbReference type="KEGG" id="nia:A8C56_13080"/>
<reference evidence="2 3" key="1">
    <citation type="submission" date="2016-05" db="EMBL/GenBank/DDBJ databases">
        <title>Niabella ginsenosidivorans BS26 whole genome sequencing.</title>
        <authorList>
            <person name="Im W.T."/>
            <person name="Siddiqi M.Z."/>
        </authorList>
    </citation>
    <scope>NUCLEOTIDE SEQUENCE [LARGE SCALE GENOMIC DNA]</scope>
    <source>
        <strain evidence="2 3">BS26</strain>
    </source>
</reference>
<dbReference type="Proteomes" id="UP000077667">
    <property type="component" value="Chromosome"/>
</dbReference>
<dbReference type="EMBL" id="CP015772">
    <property type="protein sequence ID" value="ANH81791.1"/>
    <property type="molecule type" value="Genomic_DNA"/>
</dbReference>
<sequence>MKSFKTGNFCISLLMIVQGLFVHAQTVVTFESELERLSDLKALSRYLEGSLVRQVSSYDTTGGNDDGFGGNYSYLRKEPAGGLVIFDQKGQGVIERIWTPTPTDDTLDFYFDGSRFPGLSIKFRDLFSNSVAPFLAPVADHKVGGFYSYIPVPYKSGCKIVFRGKKMLFYQIQYREYDKRYQVQTFKKQYSARAQQLLGKAIEQWNNEDRSVSSCYAESPRILVKNIRLVPGSTSRLFDLQEGGRILGIELKPPGIFSGMYKQVDLKITWDDEPVPAVYVPVADFFGFAYGTPSMKSLFLGAANAKAYCYIPMPFDKNAKAELIYRAGAGDEKSVNITATIYYSNEKRNAAKEGRFYAYWKQERPAAGKPFVFLQGQGKGQYIGTLFQGQATDGTNFTEYFEGDDSTAIDGQMTAHGTGSEDYFNGGWYAQPGGWAQRLGAPLSGCLEYSLPLGRTGGYRFFLMDKMPFYKSIFHSIEHGPVGNNRPVNYTSVAMYYADQSIAAPVPPTTALTRVYEPDTLTFYTRLMRHLTYNGNLQFKNGVAVLAEKNNASLTINVAEIPKGEYKVYLHQVSAATGAIQVQMADALKVHDWNKLAVNKGNEPQNLLIGDVAVTDNFIPVSVLFKSAEKNPGFVFDRVLFIKK</sequence>
<dbReference type="Gene3D" id="2.60.120.1390">
    <property type="match status" value="2"/>
</dbReference>
<name>A0A1A9I546_9BACT</name>
<evidence type="ECO:0000256" key="1">
    <source>
        <dbReference type="SAM" id="SignalP"/>
    </source>
</evidence>
<feature type="chain" id="PRO_5008389874" description="DUF2961 domain-containing protein" evidence="1">
    <location>
        <begin position="25"/>
        <end position="644"/>
    </location>
</feature>
<evidence type="ECO:0000313" key="2">
    <source>
        <dbReference type="EMBL" id="ANH81791.1"/>
    </source>
</evidence>
<dbReference type="AlphaFoldDB" id="A0A1A9I546"/>
<accession>A0A1A9I546</accession>
<evidence type="ECO:0000313" key="3">
    <source>
        <dbReference type="Proteomes" id="UP000077667"/>
    </source>
</evidence>